<feature type="transmembrane region" description="Helical" evidence="1">
    <location>
        <begin position="86"/>
        <end position="107"/>
    </location>
</feature>
<accession>A0A2X1A6G0</accession>
<proteinExistence type="predicted"/>
<organism evidence="2 3">
    <name type="scientific">Lysinibacillus capsici</name>
    <dbReference type="NCBI Taxonomy" id="2115968"/>
    <lineage>
        <taxon>Bacteria</taxon>
        <taxon>Bacillati</taxon>
        <taxon>Bacillota</taxon>
        <taxon>Bacilli</taxon>
        <taxon>Bacillales</taxon>
        <taxon>Bacillaceae</taxon>
        <taxon>Lysinibacillus</taxon>
    </lineage>
</organism>
<dbReference type="Proteomes" id="UP000251431">
    <property type="component" value="Unassembled WGS sequence"/>
</dbReference>
<evidence type="ECO:0000313" key="2">
    <source>
        <dbReference type="EMBL" id="SPU39060.1"/>
    </source>
</evidence>
<gene>
    <name evidence="2" type="ORF">NCTC7582_05038</name>
</gene>
<reference evidence="2 3" key="1">
    <citation type="submission" date="2018-06" db="EMBL/GenBank/DDBJ databases">
        <authorList>
            <consortium name="Pathogen Informatics"/>
            <person name="Doyle S."/>
        </authorList>
    </citation>
    <scope>NUCLEOTIDE SEQUENCE [LARGE SCALE GENOMIC DNA]</scope>
    <source>
        <strain evidence="2 3">NCTC7582</strain>
    </source>
</reference>
<feature type="transmembrane region" description="Helical" evidence="1">
    <location>
        <begin position="57"/>
        <end position="80"/>
    </location>
</feature>
<feature type="transmembrane region" description="Helical" evidence="1">
    <location>
        <begin position="27"/>
        <end position="45"/>
    </location>
</feature>
<sequence length="111" mass="12308">MLYFLYFLVGGTIMVLALLLSQSKYLFLSGIITALPILTLINMGMQMKNMKEDTFHAVLQNTVFGAVGMLLFTVLAFLLTSWFKPGISVMSALAVYAVFMLSGKYILSMFA</sequence>
<keyword evidence="1" id="KW-0472">Membrane</keyword>
<dbReference type="EMBL" id="UAQE01000004">
    <property type="protein sequence ID" value="SPU39060.1"/>
    <property type="molecule type" value="Genomic_DNA"/>
</dbReference>
<evidence type="ECO:0000256" key="1">
    <source>
        <dbReference type="SAM" id="Phobius"/>
    </source>
</evidence>
<name>A0A2X1A6G0_9BACI</name>
<feature type="transmembrane region" description="Helical" evidence="1">
    <location>
        <begin position="5"/>
        <end position="21"/>
    </location>
</feature>
<evidence type="ECO:0000313" key="3">
    <source>
        <dbReference type="Proteomes" id="UP000251431"/>
    </source>
</evidence>
<keyword evidence="1" id="KW-1133">Transmembrane helix</keyword>
<keyword evidence="1" id="KW-0812">Transmembrane</keyword>
<dbReference type="AlphaFoldDB" id="A0A2X1A6G0"/>
<protein>
    <submittedName>
        <fullName evidence="2">Uncharacterized protein</fullName>
    </submittedName>
</protein>